<dbReference type="EMBL" id="RBID01000020">
    <property type="protein sequence ID" value="RKQ52932.1"/>
    <property type="molecule type" value="Genomic_DNA"/>
</dbReference>
<accession>A0A495AW15</accession>
<reference evidence="2 3" key="1">
    <citation type="submission" date="2018-10" db="EMBL/GenBank/DDBJ databases">
        <title>Genomic Encyclopedia of Type Strains, Phase IV (KMG-IV): sequencing the most valuable type-strain genomes for metagenomic binning, comparative biology and taxonomic classification.</title>
        <authorList>
            <person name="Goeker M."/>
        </authorList>
    </citation>
    <scope>NUCLEOTIDE SEQUENCE [LARGE SCALE GENOMIC DNA]</scope>
    <source>
        <strain evidence="2 3">DSM 3303</strain>
    </source>
</reference>
<evidence type="ECO:0000313" key="2">
    <source>
        <dbReference type="EMBL" id="RKQ52932.1"/>
    </source>
</evidence>
<keyword evidence="1" id="KW-1133">Transmembrane helix</keyword>
<feature type="transmembrane region" description="Helical" evidence="1">
    <location>
        <begin position="36"/>
        <end position="57"/>
    </location>
</feature>
<comment type="caution">
    <text evidence="2">The sequence shown here is derived from an EMBL/GenBank/DDBJ whole genome shotgun (WGS) entry which is preliminary data.</text>
</comment>
<dbReference type="Proteomes" id="UP000279384">
    <property type="component" value="Unassembled WGS sequence"/>
</dbReference>
<evidence type="ECO:0000256" key="1">
    <source>
        <dbReference type="SAM" id="Phobius"/>
    </source>
</evidence>
<protein>
    <submittedName>
        <fullName evidence="2">Uncharacterized protein</fullName>
    </submittedName>
</protein>
<dbReference type="AlphaFoldDB" id="A0A495AW15"/>
<keyword evidence="1" id="KW-0812">Transmembrane</keyword>
<evidence type="ECO:0000313" key="3">
    <source>
        <dbReference type="Proteomes" id="UP000279384"/>
    </source>
</evidence>
<gene>
    <name evidence="2" type="ORF">C8E02_3402</name>
</gene>
<organism evidence="2 3">
    <name type="scientific">Vogesella indigofera</name>
    <name type="common">Pseudomonas indigofera</name>
    <dbReference type="NCBI Taxonomy" id="45465"/>
    <lineage>
        <taxon>Bacteria</taxon>
        <taxon>Pseudomonadati</taxon>
        <taxon>Pseudomonadota</taxon>
        <taxon>Betaproteobacteria</taxon>
        <taxon>Neisseriales</taxon>
        <taxon>Chromobacteriaceae</taxon>
        <taxon>Vogesella</taxon>
    </lineage>
</organism>
<keyword evidence="1" id="KW-0472">Membrane</keyword>
<proteinExistence type="predicted"/>
<name>A0A495AW15_VOGIN</name>
<sequence length="79" mass="9138">MSPHFVLQRQHLPLSVAVPPMDFLRRFFLRHYRDPYTRFSLLMCGLMLALLLLVWLFDLDTPAREPVPLPPPATIGVPV</sequence>